<dbReference type="STRING" id="269800.Tfu_0962"/>
<evidence type="ECO:0000259" key="2">
    <source>
        <dbReference type="Pfam" id="PF01979"/>
    </source>
</evidence>
<dbReference type="InterPro" id="IPR032466">
    <property type="entry name" value="Metal_Hydrolase"/>
</dbReference>
<dbReference type="PANTHER" id="PTHR43668:SF2">
    <property type="entry name" value="ALLANTOINASE"/>
    <property type="match status" value="1"/>
</dbReference>
<dbReference type="EC" id="3.5.2.3" evidence="3"/>
<dbReference type="GO" id="GO:0005737">
    <property type="term" value="C:cytoplasm"/>
    <property type="evidence" value="ECO:0007669"/>
    <property type="project" value="TreeGrafter"/>
</dbReference>
<accession>Q47RB7</accession>
<evidence type="ECO:0000256" key="1">
    <source>
        <dbReference type="SAM" id="MobiDB-lite"/>
    </source>
</evidence>
<gene>
    <name evidence="3" type="ordered locus">Tfu_0962</name>
</gene>
<dbReference type="InterPro" id="IPR006680">
    <property type="entry name" value="Amidohydro-rel"/>
</dbReference>
<protein>
    <submittedName>
        <fullName evidence="3">Dihydroorotase</fullName>
        <ecNumber evidence="3">3.5.2.3</ecNumber>
    </submittedName>
</protein>
<dbReference type="PANTHER" id="PTHR43668">
    <property type="entry name" value="ALLANTOINASE"/>
    <property type="match status" value="1"/>
</dbReference>
<feature type="domain" description="Amidohydrolase-related" evidence="2">
    <location>
        <begin position="98"/>
        <end position="422"/>
    </location>
</feature>
<keyword evidence="3" id="KW-0378">Hydrolase</keyword>
<dbReference type="KEGG" id="tfu:Tfu_0962"/>
<name>Q47RB7_THEFY</name>
<dbReference type="eggNOG" id="COG0044">
    <property type="taxonomic scope" value="Bacteria"/>
</dbReference>
<organism evidence="3">
    <name type="scientific">Thermobifida fusca (strain YX)</name>
    <dbReference type="NCBI Taxonomy" id="269800"/>
    <lineage>
        <taxon>Bacteria</taxon>
        <taxon>Bacillati</taxon>
        <taxon>Actinomycetota</taxon>
        <taxon>Actinomycetes</taxon>
        <taxon>Streptosporangiales</taxon>
        <taxon>Nocardiopsidaceae</taxon>
        <taxon>Thermobifida</taxon>
    </lineage>
</organism>
<sequence length="474" mass="49402">MSGTWPAPCWRGAGHPATPPPDVHAGPRHRRGRLSATTTQGGQVRQYDLVIRSRRAVTPTSVGPAAVAVADGRIAAVADYFDDLPSRKEVDLGETALLPGMVDVDAAVQAPGQLLSQGYARTTRAAAAGGITTLVVAPAPAQPAITSTEALRAHLHASASNSATHVAFLGGITPRSSSAELADLRANGVVGFACSLSDELMGLPALDDIHLSKSMAEVAAMDVPIVVHAEDANELGTVVGPGNSALLAARPPRAERRGLERVLAAARSSGARVHISPFVAAECAAILAAARDIGIPVSAQTCPHYLCLPAEHVPDTDPSYRCRPPLRSDANRQALWNALLHGAESFGDVIVDSVGSGNRPGTGISAIRWTLPALWTAAQKRGCGLAELTQWTAQRPAELMGLATKGRIQVGYDADLVAFEPDTFQRVPASDGGPYRGRRLQGRVTGTWLCGIPVPSDADNDPSPRGGPLLSAYR</sequence>
<dbReference type="SUPFAM" id="SSF51556">
    <property type="entry name" value="Metallo-dependent hydrolases"/>
    <property type="match status" value="1"/>
</dbReference>
<dbReference type="Pfam" id="PF01979">
    <property type="entry name" value="Amidohydro_1"/>
    <property type="match status" value="1"/>
</dbReference>
<evidence type="ECO:0000313" key="3">
    <source>
        <dbReference type="EMBL" id="AAZ55000.1"/>
    </source>
</evidence>
<feature type="region of interest" description="Disordered" evidence="1">
    <location>
        <begin position="1"/>
        <end position="39"/>
    </location>
</feature>
<dbReference type="InterPro" id="IPR011059">
    <property type="entry name" value="Metal-dep_hydrolase_composite"/>
</dbReference>
<dbReference type="AlphaFoldDB" id="Q47RB7"/>
<proteinExistence type="predicted"/>
<dbReference type="GO" id="GO:0004151">
    <property type="term" value="F:dihydroorotase activity"/>
    <property type="evidence" value="ECO:0007669"/>
    <property type="project" value="UniProtKB-EC"/>
</dbReference>
<reference evidence="3" key="1">
    <citation type="submission" date="2005-07" db="EMBL/GenBank/DDBJ databases">
        <title>Complete sequence of Thermobifida fusca YX.</title>
        <authorList>
            <consortium name="US DOE Joint Genome Institute"/>
            <person name="Copeland A."/>
            <person name="Lucas S."/>
            <person name="Lapidus A."/>
            <person name="Barry K."/>
            <person name="Detter J.C."/>
            <person name="Glavina T."/>
            <person name="Hammon N."/>
            <person name="Israni S."/>
            <person name="Pitluck S."/>
            <person name="Di Bartolo G."/>
            <person name="Chain P."/>
            <person name="Schmutz J."/>
            <person name="Larimer F."/>
            <person name="Land M."/>
            <person name="Lykidis A."/>
            <person name="Richardson P."/>
        </authorList>
    </citation>
    <scope>NUCLEOTIDE SEQUENCE</scope>
    <source>
        <strain evidence="3">YX</strain>
    </source>
</reference>
<dbReference type="InterPro" id="IPR050138">
    <property type="entry name" value="DHOase/Allantoinase_Hydrolase"/>
</dbReference>
<dbReference type="SUPFAM" id="SSF51338">
    <property type="entry name" value="Composite domain of metallo-dependent hydrolases"/>
    <property type="match status" value="1"/>
</dbReference>
<dbReference type="GO" id="GO:0006145">
    <property type="term" value="P:purine nucleobase catabolic process"/>
    <property type="evidence" value="ECO:0007669"/>
    <property type="project" value="TreeGrafter"/>
</dbReference>
<dbReference type="HOGENOM" id="CLU_015572_4_0_11"/>
<dbReference type="GO" id="GO:0004038">
    <property type="term" value="F:allantoinase activity"/>
    <property type="evidence" value="ECO:0007669"/>
    <property type="project" value="TreeGrafter"/>
</dbReference>
<dbReference type="Gene3D" id="3.20.20.140">
    <property type="entry name" value="Metal-dependent hydrolases"/>
    <property type="match status" value="1"/>
</dbReference>
<dbReference type="EMBL" id="CP000088">
    <property type="protein sequence ID" value="AAZ55000.1"/>
    <property type="molecule type" value="Genomic_DNA"/>
</dbReference>
<feature type="region of interest" description="Disordered" evidence="1">
    <location>
        <begin position="453"/>
        <end position="474"/>
    </location>
</feature>